<keyword evidence="2" id="KW-1133">Transmembrane helix</keyword>
<organism evidence="4 5">
    <name type="scientific">Sphingobacterium humi</name>
    <dbReference type="NCBI Taxonomy" id="1796905"/>
    <lineage>
        <taxon>Bacteria</taxon>
        <taxon>Pseudomonadati</taxon>
        <taxon>Bacteroidota</taxon>
        <taxon>Sphingobacteriia</taxon>
        <taxon>Sphingobacteriales</taxon>
        <taxon>Sphingobacteriaceae</taxon>
        <taxon>Sphingobacterium</taxon>
    </lineage>
</organism>
<dbReference type="AlphaFoldDB" id="A0A6N8L2J1"/>
<keyword evidence="5" id="KW-1185">Reference proteome</keyword>
<feature type="transmembrane region" description="Helical" evidence="2">
    <location>
        <begin position="21"/>
        <end position="39"/>
    </location>
</feature>
<dbReference type="OrthoDB" id="129627at2"/>
<reference evidence="4 5" key="1">
    <citation type="submission" date="2019-12" db="EMBL/GenBank/DDBJ databases">
        <authorList>
            <person name="Dong K."/>
        </authorList>
    </citation>
    <scope>NUCLEOTIDE SEQUENCE [LARGE SCALE GENOMIC DNA]</scope>
    <source>
        <strain evidence="4 5">JCM 31225</strain>
    </source>
</reference>
<evidence type="ECO:0000256" key="1">
    <source>
        <dbReference type="SAM" id="MobiDB-lite"/>
    </source>
</evidence>
<dbReference type="RefSeq" id="WP_160370674.1">
    <property type="nucleotide sequence ID" value="NZ_WSQA01000018.1"/>
</dbReference>
<name>A0A6N8L2J1_9SPHI</name>
<feature type="transmembrane region" description="Helical" evidence="2">
    <location>
        <begin position="45"/>
        <end position="65"/>
    </location>
</feature>
<proteinExistence type="predicted"/>
<dbReference type="EMBL" id="WSQA01000018">
    <property type="protein sequence ID" value="MVZ63955.1"/>
    <property type="molecule type" value="Genomic_DNA"/>
</dbReference>
<sequence>MNNQQANNNTEKPPRNNRSSTMAGVLIVFFGLAILFKNMNMGNLFPSWLFGWETILIIIGLVIGVNSKFEKKSSVILIAIGSIFLLKNELNLSMGRFIIPVAAIILGFYLINRNRTTPKLPPTSPQDDEYDWDKRVGYGEPSAENNNNDNNNANNDSYAHSTSNEHKNTGFRNYQPDFENYLKVDNFFSDTKKVILSKNFLGGNITSIFGSTNLNFLQADLKQPVVIDTFQLFGSTKIIVPTNWRVSSNVASVFGELDDRRPIMEVTTDENKKIYITGTSIFGGLTIKNS</sequence>
<feature type="domain" description="LiaF transmembrane" evidence="3">
    <location>
        <begin position="23"/>
        <end position="116"/>
    </location>
</feature>
<evidence type="ECO:0000256" key="2">
    <source>
        <dbReference type="SAM" id="Phobius"/>
    </source>
</evidence>
<gene>
    <name evidence="4" type="ORF">GQF63_18180</name>
</gene>
<evidence type="ECO:0000313" key="5">
    <source>
        <dbReference type="Proteomes" id="UP000435036"/>
    </source>
</evidence>
<evidence type="ECO:0000313" key="4">
    <source>
        <dbReference type="EMBL" id="MVZ63955.1"/>
    </source>
</evidence>
<feature type="transmembrane region" description="Helical" evidence="2">
    <location>
        <begin position="94"/>
        <end position="111"/>
    </location>
</feature>
<dbReference type="Proteomes" id="UP000435036">
    <property type="component" value="Unassembled WGS sequence"/>
</dbReference>
<keyword evidence="2" id="KW-0812">Transmembrane</keyword>
<keyword evidence="2" id="KW-0472">Membrane</keyword>
<accession>A0A6N8L2J1</accession>
<protein>
    <recommendedName>
        <fullName evidence="3">LiaF transmembrane domain-containing protein</fullName>
    </recommendedName>
</protein>
<comment type="caution">
    <text evidence="4">The sequence shown here is derived from an EMBL/GenBank/DDBJ whole genome shotgun (WGS) entry which is preliminary data.</text>
</comment>
<evidence type="ECO:0000259" key="3">
    <source>
        <dbReference type="Pfam" id="PF22570"/>
    </source>
</evidence>
<dbReference type="Pfam" id="PF22570">
    <property type="entry name" value="LiaF-TM"/>
    <property type="match status" value="1"/>
</dbReference>
<feature type="compositionally biased region" description="Low complexity" evidence="1">
    <location>
        <begin position="145"/>
        <end position="156"/>
    </location>
</feature>
<feature type="region of interest" description="Disordered" evidence="1">
    <location>
        <begin position="119"/>
        <end position="170"/>
    </location>
</feature>
<dbReference type="PANTHER" id="PTHR40763">
    <property type="entry name" value="MEMBRANE PROTEIN-RELATED"/>
    <property type="match status" value="1"/>
</dbReference>
<dbReference type="InterPro" id="IPR054331">
    <property type="entry name" value="LiaF_TM"/>
</dbReference>
<dbReference type="PANTHER" id="PTHR40763:SF5">
    <property type="entry name" value="MEMBRANE PROTEIN"/>
    <property type="match status" value="1"/>
</dbReference>